<evidence type="ECO:0000313" key="2">
    <source>
        <dbReference type="Proteomes" id="UP000198406"/>
    </source>
</evidence>
<sequence length="524" mass="57805">MTNTTREFYNAGRFALLFGVVTTALLVLKGVAQFSAYSTNAAADSIFLDRSYFFKGPRDKEEKEEKIDVNDFTFDSGPGSKILSTTYEGDKIEIHGTKNTNGTASTVTDFFVGGDSDLVNLRVDESGRIGRVSNTAEDFILDINWTSLNEADIAVEINGTRYATSLNTEGPNRVSSSNITSRTADLTVNLQPDGFVSQSPSDAKEGDTLEFEVLEDSVVRSADTSSGYRRVVLQIIKCGEPYTDANLRLCYELSEDSQSYTKDGCVWGTPSNGKYYFWINVQTEDDTTAVEEVCELALDVVDLTCTALELETFKTTTCVAIGAAIDLLAAGPTGEGILIAAACRRALDKAEKACTVIETAINAVGELCKEITPPQPFTATRWNLQASIFPTFDFSTVATVTGATVPGMLSDYDMGTHVVDQSEPGIIESIVILPSPVNSRMLWFHVTTRCFKTSPTSTQRLSLKIYYSDGRFKWGTTYWPRTYRQVFSVAYYGDPIEPTIVKFKSEYYGKEYAYEVLNGQYWPK</sequence>
<proteinExistence type="predicted"/>
<evidence type="ECO:0000313" key="1">
    <source>
        <dbReference type="EMBL" id="GAX29247.1"/>
    </source>
</evidence>
<gene>
    <name evidence="1" type="ORF">FisN_UnNu118</name>
</gene>
<protein>
    <submittedName>
        <fullName evidence="1">Uncharacterized protein</fullName>
    </submittedName>
</protein>
<organism evidence="1 2">
    <name type="scientific">Fistulifera solaris</name>
    <name type="common">Oleaginous diatom</name>
    <dbReference type="NCBI Taxonomy" id="1519565"/>
    <lineage>
        <taxon>Eukaryota</taxon>
        <taxon>Sar</taxon>
        <taxon>Stramenopiles</taxon>
        <taxon>Ochrophyta</taxon>
        <taxon>Bacillariophyta</taxon>
        <taxon>Bacillariophyceae</taxon>
        <taxon>Bacillariophycidae</taxon>
        <taxon>Naviculales</taxon>
        <taxon>Naviculaceae</taxon>
        <taxon>Fistulifera</taxon>
    </lineage>
</organism>
<accession>A0A1Z5KSS6</accession>
<name>A0A1Z5KSS6_FISSO</name>
<reference evidence="1 2" key="1">
    <citation type="journal article" date="2015" name="Plant Cell">
        <title>Oil accumulation by the oleaginous diatom Fistulifera solaris as revealed by the genome and transcriptome.</title>
        <authorList>
            <person name="Tanaka T."/>
            <person name="Maeda Y."/>
            <person name="Veluchamy A."/>
            <person name="Tanaka M."/>
            <person name="Abida H."/>
            <person name="Marechal E."/>
            <person name="Bowler C."/>
            <person name="Muto M."/>
            <person name="Sunaga Y."/>
            <person name="Tanaka M."/>
            <person name="Yoshino T."/>
            <person name="Taniguchi T."/>
            <person name="Fukuda Y."/>
            <person name="Nemoto M."/>
            <person name="Matsumoto M."/>
            <person name="Wong P.S."/>
            <person name="Aburatani S."/>
            <person name="Fujibuchi W."/>
        </authorList>
    </citation>
    <scope>NUCLEOTIDE SEQUENCE [LARGE SCALE GENOMIC DNA]</scope>
    <source>
        <strain evidence="1 2">JPCC DA0580</strain>
    </source>
</reference>
<keyword evidence="2" id="KW-1185">Reference proteome</keyword>
<dbReference type="AlphaFoldDB" id="A0A1Z5KSS6"/>
<dbReference type="EMBL" id="BDSP01000288">
    <property type="protein sequence ID" value="GAX29247.1"/>
    <property type="molecule type" value="Genomic_DNA"/>
</dbReference>
<dbReference type="InParanoid" id="A0A1Z5KSS6"/>
<dbReference type="Proteomes" id="UP000198406">
    <property type="component" value="Unassembled WGS sequence"/>
</dbReference>
<comment type="caution">
    <text evidence="1">The sequence shown here is derived from an EMBL/GenBank/DDBJ whole genome shotgun (WGS) entry which is preliminary data.</text>
</comment>